<dbReference type="EMBL" id="UFXZ01000001">
    <property type="protein sequence ID" value="STC84582.1"/>
    <property type="molecule type" value="Genomic_DNA"/>
</dbReference>
<dbReference type="Proteomes" id="UP000255248">
    <property type="component" value="Unassembled WGS sequence"/>
</dbReference>
<name>A0A376D847_9GAMM</name>
<dbReference type="RefSeq" id="WP_024524441.1">
    <property type="nucleotide sequence ID" value="NZ_CP065626.1"/>
</dbReference>
<dbReference type="OrthoDB" id="5678282at2"/>
<gene>
    <name evidence="2" type="ORF">NCTC12121_00587</name>
</gene>
<dbReference type="Pfam" id="PF16946">
    <property type="entry name" value="Porin_OmpG_1_2"/>
    <property type="match status" value="1"/>
</dbReference>
<reference evidence="2 3" key="1">
    <citation type="submission" date="2018-06" db="EMBL/GenBank/DDBJ databases">
        <authorList>
            <consortium name="Pathogen Informatics"/>
            <person name="Doyle S."/>
        </authorList>
    </citation>
    <scope>NUCLEOTIDE SEQUENCE [LARGE SCALE GENOMIC DNA]</scope>
    <source>
        <strain evidence="2 3">NCTC12121</strain>
    </source>
</reference>
<evidence type="ECO:0000313" key="2">
    <source>
        <dbReference type="EMBL" id="STC84582.1"/>
    </source>
</evidence>
<sequence length="296" mass="34566">MNKNNQLFLGSLLALSLTSLSVQAANINTVFSWETADYDTPANYSGYRLDININPTKSNWYFDAGLRQREADNNSRYQRLDLQAGYRYKINNGWIQPSFKVRQDITTYENGNRLTVDFYSTKTSYYYNLSNSWALAGSGMFSIEKKEDLNQKKGLTTNTDYLSWEFEPGIRYFITPNINTTLAYFQSGKHANKQDAFDNRELQRNQQVRLYLNWNTPIGLVISPSTRQSVFGEITERNAQGEIIKKDMSRYTLQLAYPINNQWRLMTEYYHEKIKTKDSDKKTAYDYFKVSVRASF</sequence>
<keyword evidence="1" id="KW-0732">Signal</keyword>
<feature type="signal peptide" evidence="1">
    <location>
        <begin position="1"/>
        <end position="24"/>
    </location>
</feature>
<dbReference type="AlphaFoldDB" id="A0A376D847"/>
<evidence type="ECO:0000313" key="3">
    <source>
        <dbReference type="Proteomes" id="UP000255248"/>
    </source>
</evidence>
<accession>A0A376D847</accession>
<dbReference type="STRING" id="93378.A9798_02635"/>
<feature type="chain" id="PRO_5017004050" description="DUF560 domain-containing protein" evidence="1">
    <location>
        <begin position="25"/>
        <end position="296"/>
    </location>
</feature>
<organism evidence="2 3">
    <name type="scientific">Edwardsiella hoshinae</name>
    <dbReference type="NCBI Taxonomy" id="93378"/>
    <lineage>
        <taxon>Bacteria</taxon>
        <taxon>Pseudomonadati</taxon>
        <taxon>Pseudomonadota</taxon>
        <taxon>Gammaproteobacteria</taxon>
        <taxon>Enterobacterales</taxon>
        <taxon>Hafniaceae</taxon>
        <taxon>Edwardsiella</taxon>
    </lineage>
</organism>
<proteinExistence type="predicted"/>
<protein>
    <recommendedName>
        <fullName evidence="4">DUF560 domain-containing protein</fullName>
    </recommendedName>
</protein>
<evidence type="ECO:0008006" key="4">
    <source>
        <dbReference type="Google" id="ProtNLM"/>
    </source>
</evidence>
<evidence type="ECO:0000256" key="1">
    <source>
        <dbReference type="SAM" id="SignalP"/>
    </source>
</evidence>
<dbReference type="InterPro" id="IPR031605">
    <property type="entry name" value="Porin_OmpG_1_2"/>
</dbReference>